<comment type="subcellular location">
    <subcellularLocation>
        <location evidence="1 6">Cytoplasm</location>
        <location evidence="1 6">Cytoskeleton</location>
    </subcellularLocation>
</comment>
<reference evidence="7" key="1">
    <citation type="journal article" date="2020" name="J. Eukaryot. Microbiol.">
        <title>De novo Sequencing, Assembly and Annotation of the Transcriptome for the Free-Living Testate Amoeba Arcella intermedia.</title>
        <authorList>
            <person name="Ribeiro G.M."/>
            <person name="Porfirio-Sousa A.L."/>
            <person name="Maurer-Alcala X.X."/>
            <person name="Katz L.A."/>
            <person name="Lahr D.J.G."/>
        </authorList>
    </citation>
    <scope>NUCLEOTIDE SEQUENCE</scope>
</reference>
<dbReference type="PANTHER" id="PTHR12058">
    <property type="entry name" value="ARP2/3 COMPLEX 34 KDA SUBUNIT"/>
    <property type="match status" value="1"/>
</dbReference>
<evidence type="ECO:0000256" key="4">
    <source>
        <dbReference type="ARBA" id="ARBA00023203"/>
    </source>
</evidence>
<evidence type="ECO:0000256" key="2">
    <source>
        <dbReference type="ARBA" id="ARBA00007192"/>
    </source>
</evidence>
<accession>A0A6B2LBU4</accession>
<dbReference type="AlphaFoldDB" id="A0A6B2LBU4"/>
<evidence type="ECO:0000256" key="3">
    <source>
        <dbReference type="ARBA" id="ARBA00022490"/>
    </source>
</evidence>
<evidence type="ECO:0000256" key="1">
    <source>
        <dbReference type="ARBA" id="ARBA00004245"/>
    </source>
</evidence>
<organism evidence="7">
    <name type="scientific">Arcella intermedia</name>
    <dbReference type="NCBI Taxonomy" id="1963864"/>
    <lineage>
        <taxon>Eukaryota</taxon>
        <taxon>Amoebozoa</taxon>
        <taxon>Tubulinea</taxon>
        <taxon>Elardia</taxon>
        <taxon>Arcellinida</taxon>
        <taxon>Sphaerothecina</taxon>
        <taxon>Arcellidae</taxon>
        <taxon>Arcella</taxon>
    </lineage>
</organism>
<dbReference type="EMBL" id="GIBP01005527">
    <property type="protein sequence ID" value="NDV34496.1"/>
    <property type="molecule type" value="Transcribed_RNA"/>
</dbReference>
<dbReference type="InterPro" id="IPR007188">
    <property type="entry name" value="ARPC2"/>
</dbReference>
<dbReference type="InterPro" id="IPR034666">
    <property type="entry name" value="ARPC2/4"/>
</dbReference>
<dbReference type="GO" id="GO:0051015">
    <property type="term" value="F:actin filament binding"/>
    <property type="evidence" value="ECO:0007669"/>
    <property type="project" value="TreeGrafter"/>
</dbReference>
<protein>
    <recommendedName>
        <fullName evidence="6">Arp2/3 complex 34 kDa subunit</fullName>
    </recommendedName>
</protein>
<dbReference type="Pfam" id="PF04045">
    <property type="entry name" value="P34-Arc"/>
    <property type="match status" value="1"/>
</dbReference>
<evidence type="ECO:0000256" key="6">
    <source>
        <dbReference type="RuleBase" id="RU364015"/>
    </source>
</evidence>
<name>A0A6B2LBU4_9EUKA</name>
<dbReference type="GO" id="GO:0005200">
    <property type="term" value="F:structural constituent of cytoskeleton"/>
    <property type="evidence" value="ECO:0007669"/>
    <property type="project" value="TreeGrafter"/>
</dbReference>
<proteinExistence type="inferred from homology"/>
<keyword evidence="5 6" id="KW-0206">Cytoskeleton</keyword>
<dbReference type="Gene3D" id="3.30.1460.20">
    <property type="match status" value="2"/>
</dbReference>
<dbReference type="PANTHER" id="PTHR12058:SF0">
    <property type="entry name" value="ACTIN-RELATED PROTEIN 2_3 COMPLEX SUBUNIT 2"/>
    <property type="match status" value="1"/>
</dbReference>
<comment type="subunit">
    <text evidence="6">Component of the Arp2/3 complex.</text>
</comment>
<evidence type="ECO:0000256" key="5">
    <source>
        <dbReference type="ARBA" id="ARBA00023212"/>
    </source>
</evidence>
<comment type="function">
    <text evidence="6">Functions as actin-binding component of the Arp2/3 complex which is involved in regulation of actin polymerization and together with an activating nucleation-promoting factor (NPF) mediates the formation of branched actin networks.</text>
</comment>
<dbReference type="GO" id="GO:0034314">
    <property type="term" value="P:Arp2/3 complex-mediated actin nucleation"/>
    <property type="evidence" value="ECO:0007669"/>
    <property type="project" value="InterPro"/>
</dbReference>
<evidence type="ECO:0000313" key="7">
    <source>
        <dbReference type="EMBL" id="NDV34496.1"/>
    </source>
</evidence>
<dbReference type="SUPFAM" id="SSF69645">
    <property type="entry name" value="Arp2/3 complex subunits"/>
    <property type="match status" value="2"/>
</dbReference>
<comment type="similarity">
    <text evidence="2 6">Belongs to the ARPC2 family.</text>
</comment>
<keyword evidence="4 6" id="KW-0009">Actin-binding</keyword>
<dbReference type="GO" id="GO:0005885">
    <property type="term" value="C:Arp2/3 protein complex"/>
    <property type="evidence" value="ECO:0007669"/>
    <property type="project" value="InterPro"/>
</dbReference>
<sequence>MILLEFVNKVIEDNLLERMNTKETSALEYKCADFDGAQFHVFSDQANPSLITVSFQSTAASALLKNGANDLLQEKYGSHLITPESGYDVSIQWDLSTVAESDYAKVANEIARLKSYLYGSIVLKVCAEAESGQKGTLYDIPLRDSEERMWLRADSTDRVTVVFSINFTDADDIVFGKVFLQEFKKTLAGAPTVDFVYKNPPLELQSVRDLPRSQNIGYVTFVVYDRHFKGDKKVGVSESLPTFRNYLHYHIKCSKSHLHTRMRNRVDLLLQILNRAKQDLDKEKKTATGRTFNRK</sequence>
<dbReference type="GO" id="GO:0030041">
    <property type="term" value="P:actin filament polymerization"/>
    <property type="evidence" value="ECO:0007669"/>
    <property type="project" value="InterPro"/>
</dbReference>
<keyword evidence="3 6" id="KW-0963">Cytoplasm</keyword>